<evidence type="ECO:0000313" key="1">
    <source>
        <dbReference type="EMBL" id="CAF0915029.1"/>
    </source>
</evidence>
<reference evidence="2" key="1">
    <citation type="submission" date="2021-02" db="EMBL/GenBank/DDBJ databases">
        <authorList>
            <person name="Nowell W R."/>
        </authorList>
    </citation>
    <scope>NUCLEOTIDE SEQUENCE</scope>
</reference>
<dbReference type="Proteomes" id="UP000681722">
    <property type="component" value="Unassembled WGS sequence"/>
</dbReference>
<gene>
    <name evidence="2" type="ORF">GPM918_LOCUS30957</name>
    <name evidence="1" type="ORF">OVA965_LOCUS10324</name>
    <name evidence="4" type="ORF">SRO942_LOCUS31588</name>
    <name evidence="3" type="ORF">TMI583_LOCUS10320</name>
</gene>
<dbReference type="EMBL" id="CAJOBC010064890">
    <property type="protein sequence ID" value="CAF4222784.1"/>
    <property type="molecule type" value="Genomic_DNA"/>
</dbReference>
<accession>A0A815HG02</accession>
<sequence length="110" mass="12244">MLSSTDEDEEPLTTTTTTATLKLSDIFQYFYKQKTVSKSINSYSISQTTLEQVFVLLVKEHENEQQMRSPIINFDGDSAVKTGVSVSVMRRTTTEQNGDGSAIGNIVTRL</sequence>
<name>A0A815HG02_9BILA</name>
<proteinExistence type="predicted"/>
<evidence type="ECO:0000313" key="4">
    <source>
        <dbReference type="EMBL" id="CAF4222784.1"/>
    </source>
</evidence>
<dbReference type="Proteomes" id="UP000677228">
    <property type="component" value="Unassembled WGS sequence"/>
</dbReference>
<organism evidence="2 5">
    <name type="scientific">Didymodactylos carnosus</name>
    <dbReference type="NCBI Taxonomy" id="1234261"/>
    <lineage>
        <taxon>Eukaryota</taxon>
        <taxon>Metazoa</taxon>
        <taxon>Spiralia</taxon>
        <taxon>Gnathifera</taxon>
        <taxon>Rotifera</taxon>
        <taxon>Eurotatoria</taxon>
        <taxon>Bdelloidea</taxon>
        <taxon>Philodinida</taxon>
        <taxon>Philodinidae</taxon>
        <taxon>Didymodactylos</taxon>
    </lineage>
</organism>
<evidence type="ECO:0000313" key="3">
    <source>
        <dbReference type="EMBL" id="CAF3693470.1"/>
    </source>
</evidence>
<keyword evidence="5" id="KW-1185">Reference proteome</keyword>
<evidence type="ECO:0000313" key="2">
    <source>
        <dbReference type="EMBL" id="CAF1351970.1"/>
    </source>
</evidence>
<dbReference type="Proteomes" id="UP000682733">
    <property type="component" value="Unassembled WGS sequence"/>
</dbReference>
<protein>
    <submittedName>
        <fullName evidence="2">Uncharacterized protein</fullName>
    </submittedName>
</protein>
<dbReference type="Proteomes" id="UP000663829">
    <property type="component" value="Unassembled WGS sequence"/>
</dbReference>
<dbReference type="AlphaFoldDB" id="A0A815HG02"/>
<dbReference type="EMBL" id="CAJNOK010003802">
    <property type="protein sequence ID" value="CAF0915029.1"/>
    <property type="molecule type" value="Genomic_DNA"/>
</dbReference>
<evidence type="ECO:0000313" key="5">
    <source>
        <dbReference type="Proteomes" id="UP000663829"/>
    </source>
</evidence>
<dbReference type="EMBL" id="CAJOBA010003803">
    <property type="protein sequence ID" value="CAF3693470.1"/>
    <property type="molecule type" value="Genomic_DNA"/>
</dbReference>
<dbReference type="EMBL" id="CAJNOQ010014952">
    <property type="protein sequence ID" value="CAF1351970.1"/>
    <property type="molecule type" value="Genomic_DNA"/>
</dbReference>
<comment type="caution">
    <text evidence="2">The sequence shown here is derived from an EMBL/GenBank/DDBJ whole genome shotgun (WGS) entry which is preliminary data.</text>
</comment>